<dbReference type="EMBL" id="BLKC01000034">
    <property type="protein sequence ID" value="GFF38512.1"/>
    <property type="molecule type" value="Genomic_DNA"/>
</dbReference>
<protein>
    <submittedName>
        <fullName evidence="1">Uncharacterized protein</fullName>
    </submittedName>
</protein>
<accession>A0A8H3NRM8</accession>
<dbReference type="Proteomes" id="UP000465221">
    <property type="component" value="Unassembled WGS sequence"/>
</dbReference>
<comment type="caution">
    <text evidence="1">The sequence shown here is derived from an EMBL/GenBank/DDBJ whole genome shotgun (WGS) entry which is preliminary data.</text>
</comment>
<proteinExistence type="predicted"/>
<name>A0A8H3NRM8_9EURO</name>
<evidence type="ECO:0000313" key="2">
    <source>
        <dbReference type="Proteomes" id="UP000465221"/>
    </source>
</evidence>
<dbReference type="AlphaFoldDB" id="A0A8H3NRM8"/>
<organism evidence="1 2">
    <name type="scientific">Aspergillus udagawae</name>
    <dbReference type="NCBI Taxonomy" id="91492"/>
    <lineage>
        <taxon>Eukaryota</taxon>
        <taxon>Fungi</taxon>
        <taxon>Dikarya</taxon>
        <taxon>Ascomycota</taxon>
        <taxon>Pezizomycotina</taxon>
        <taxon>Eurotiomycetes</taxon>
        <taxon>Eurotiomycetidae</taxon>
        <taxon>Eurotiales</taxon>
        <taxon>Aspergillaceae</taxon>
        <taxon>Aspergillus</taxon>
        <taxon>Aspergillus subgen. Fumigati</taxon>
    </lineage>
</organism>
<reference evidence="1 2" key="1">
    <citation type="submission" date="2020-01" db="EMBL/GenBank/DDBJ databases">
        <title>Draft genome sequence of Aspergillus udagawae IFM 46972.</title>
        <authorList>
            <person name="Takahashi H."/>
            <person name="Yaguchi T."/>
        </authorList>
    </citation>
    <scope>NUCLEOTIDE SEQUENCE [LARGE SCALE GENOMIC DNA]</scope>
    <source>
        <strain evidence="1 2">IFM 46972</strain>
    </source>
</reference>
<gene>
    <name evidence="1" type="ORF">IFM46972_05578</name>
</gene>
<sequence length="224" mass="25727">MHCRTQEVPTLVTFDELVELAVQVDYFKCAGCPSGLLQMPRSSGAIEPWKAKRLNAYCDETVKWIFVSGVFNDCELYASVTCLAIRQSKDFINTLDLPIPRSVTDTINLKRKSLLYLLFRDVEERRHRLENGRITCSFECDPFRLGALMKQMKAHRLPWPRENLDDEGLAPESVAEKILEFEMPSSKVSCKGRCSGLLGPRVIEELIYHRTKLSGFILIPEQWR</sequence>
<evidence type="ECO:0000313" key="1">
    <source>
        <dbReference type="EMBL" id="GFF38512.1"/>
    </source>
</evidence>